<feature type="compositionally biased region" description="Basic and acidic residues" evidence="1">
    <location>
        <begin position="13"/>
        <end position="24"/>
    </location>
</feature>
<evidence type="ECO:0000256" key="1">
    <source>
        <dbReference type="SAM" id="MobiDB-lite"/>
    </source>
</evidence>
<accession>A0A6A4TB62</accession>
<gene>
    <name evidence="2" type="ORF">F2P81_006998</name>
</gene>
<evidence type="ECO:0000313" key="3">
    <source>
        <dbReference type="Proteomes" id="UP000438429"/>
    </source>
</evidence>
<proteinExistence type="predicted"/>
<protein>
    <submittedName>
        <fullName evidence="2">Uncharacterized protein</fullName>
    </submittedName>
</protein>
<name>A0A6A4TB62_SCOMX</name>
<comment type="caution">
    <text evidence="2">The sequence shown here is derived from an EMBL/GenBank/DDBJ whole genome shotgun (WGS) entry which is preliminary data.</text>
</comment>
<organism evidence="2 3">
    <name type="scientific">Scophthalmus maximus</name>
    <name type="common">Turbot</name>
    <name type="synonym">Psetta maxima</name>
    <dbReference type="NCBI Taxonomy" id="52904"/>
    <lineage>
        <taxon>Eukaryota</taxon>
        <taxon>Metazoa</taxon>
        <taxon>Chordata</taxon>
        <taxon>Craniata</taxon>
        <taxon>Vertebrata</taxon>
        <taxon>Euteleostomi</taxon>
        <taxon>Actinopterygii</taxon>
        <taxon>Neopterygii</taxon>
        <taxon>Teleostei</taxon>
        <taxon>Neoteleostei</taxon>
        <taxon>Acanthomorphata</taxon>
        <taxon>Carangaria</taxon>
        <taxon>Pleuronectiformes</taxon>
        <taxon>Pleuronectoidei</taxon>
        <taxon>Scophthalmidae</taxon>
        <taxon>Scophthalmus</taxon>
    </lineage>
</organism>
<sequence length="103" mass="11731">MRGISVTKKTHTYHSDETGGEGRPEGFSLSVEPQCPEPRLLLERLILQPVCERQPQIVAVKHVPAWAFALTHLVNSEDVFFFVRRLQRRNETTALSLTSRCSE</sequence>
<feature type="region of interest" description="Disordered" evidence="1">
    <location>
        <begin position="1"/>
        <end position="29"/>
    </location>
</feature>
<dbReference type="EMBL" id="VEVO01000006">
    <property type="protein sequence ID" value="KAF0041100.1"/>
    <property type="molecule type" value="Genomic_DNA"/>
</dbReference>
<reference evidence="2 3" key="1">
    <citation type="submission" date="2019-06" db="EMBL/GenBank/DDBJ databases">
        <title>Draft genomes of female and male turbot (Scophthalmus maximus).</title>
        <authorList>
            <person name="Xu H."/>
            <person name="Xu X.-W."/>
            <person name="Shao C."/>
            <person name="Chen S."/>
        </authorList>
    </citation>
    <scope>NUCLEOTIDE SEQUENCE [LARGE SCALE GENOMIC DNA]</scope>
    <source>
        <strain evidence="2">Ysfricsl-2016a</strain>
        <tissue evidence="2">Blood</tissue>
    </source>
</reference>
<evidence type="ECO:0000313" key="2">
    <source>
        <dbReference type="EMBL" id="KAF0041100.1"/>
    </source>
</evidence>
<dbReference type="AlphaFoldDB" id="A0A6A4TB62"/>
<dbReference type="Proteomes" id="UP000438429">
    <property type="component" value="Unassembled WGS sequence"/>
</dbReference>